<reference evidence="1 2" key="1">
    <citation type="submission" date="2024-04" db="EMBL/GenBank/DDBJ databases">
        <authorList>
            <person name="Rising A."/>
            <person name="Reimegard J."/>
            <person name="Sonavane S."/>
            <person name="Akerstrom W."/>
            <person name="Nylinder S."/>
            <person name="Hedman E."/>
            <person name="Kallberg Y."/>
        </authorList>
    </citation>
    <scope>NUCLEOTIDE SEQUENCE [LARGE SCALE GENOMIC DNA]</scope>
</reference>
<feature type="non-terminal residue" evidence="1">
    <location>
        <position position="47"/>
    </location>
</feature>
<dbReference type="AlphaFoldDB" id="A0AAV2BR51"/>
<sequence length="47" mass="5547">MYDPPYLLKSVRNKLKTHGIFFEGKVVSLKPGTCFADWDHSKRLYEM</sequence>
<gene>
    <name evidence="1" type="ORF">LARSCL_LOCUS20813</name>
</gene>
<evidence type="ECO:0000313" key="2">
    <source>
        <dbReference type="Proteomes" id="UP001497382"/>
    </source>
</evidence>
<comment type="caution">
    <text evidence="1">The sequence shown here is derived from an EMBL/GenBank/DDBJ whole genome shotgun (WGS) entry which is preliminary data.</text>
</comment>
<proteinExistence type="predicted"/>
<protein>
    <submittedName>
        <fullName evidence="1">Uncharacterized protein</fullName>
    </submittedName>
</protein>
<dbReference type="EMBL" id="CAXIEN010000460">
    <property type="protein sequence ID" value="CAL1298359.1"/>
    <property type="molecule type" value="Genomic_DNA"/>
</dbReference>
<dbReference type="Proteomes" id="UP001497382">
    <property type="component" value="Unassembled WGS sequence"/>
</dbReference>
<keyword evidence="2" id="KW-1185">Reference proteome</keyword>
<accession>A0AAV2BR51</accession>
<name>A0AAV2BR51_9ARAC</name>
<organism evidence="1 2">
    <name type="scientific">Larinioides sclopetarius</name>
    <dbReference type="NCBI Taxonomy" id="280406"/>
    <lineage>
        <taxon>Eukaryota</taxon>
        <taxon>Metazoa</taxon>
        <taxon>Ecdysozoa</taxon>
        <taxon>Arthropoda</taxon>
        <taxon>Chelicerata</taxon>
        <taxon>Arachnida</taxon>
        <taxon>Araneae</taxon>
        <taxon>Araneomorphae</taxon>
        <taxon>Entelegynae</taxon>
        <taxon>Araneoidea</taxon>
        <taxon>Araneidae</taxon>
        <taxon>Larinioides</taxon>
    </lineage>
</organism>
<evidence type="ECO:0000313" key="1">
    <source>
        <dbReference type="EMBL" id="CAL1298359.1"/>
    </source>
</evidence>